<protein>
    <recommendedName>
        <fullName evidence="2">histidine kinase</fullName>
        <ecNumber evidence="2">2.7.13.3</ecNumber>
    </recommendedName>
</protein>
<feature type="domain" description="Response regulatory" evidence="9">
    <location>
        <begin position="844"/>
        <end position="959"/>
    </location>
</feature>
<feature type="transmembrane region" description="Helical" evidence="6">
    <location>
        <begin position="334"/>
        <end position="353"/>
    </location>
</feature>
<proteinExistence type="predicted"/>
<evidence type="ECO:0000256" key="2">
    <source>
        <dbReference type="ARBA" id="ARBA00012438"/>
    </source>
</evidence>
<dbReference type="SUPFAM" id="SSF55874">
    <property type="entry name" value="ATPase domain of HSP90 chaperone/DNA topoisomerase II/histidine kinase"/>
    <property type="match status" value="1"/>
</dbReference>
<dbReference type="PROSITE" id="PS50110">
    <property type="entry name" value="RESPONSE_REGULATORY"/>
    <property type="match status" value="2"/>
</dbReference>
<dbReference type="InterPro" id="IPR003661">
    <property type="entry name" value="HisK_dim/P_dom"/>
</dbReference>
<dbReference type="Pfam" id="PF00072">
    <property type="entry name" value="Response_reg"/>
    <property type="match status" value="2"/>
</dbReference>
<dbReference type="InterPro" id="IPR001789">
    <property type="entry name" value="Sig_transdc_resp-reg_receiver"/>
</dbReference>
<dbReference type="SUPFAM" id="SSF47384">
    <property type="entry name" value="Homodimeric domain of signal transducing histidine kinase"/>
    <property type="match status" value="1"/>
</dbReference>
<feature type="chain" id="PRO_5024999242" description="histidine kinase" evidence="7">
    <location>
        <begin position="19"/>
        <end position="967"/>
    </location>
</feature>
<dbReference type="SMART" id="SM00388">
    <property type="entry name" value="HisKA"/>
    <property type="match status" value="1"/>
</dbReference>
<dbReference type="GO" id="GO:0005524">
    <property type="term" value="F:ATP binding"/>
    <property type="evidence" value="ECO:0007669"/>
    <property type="project" value="UniProtKB-KW"/>
</dbReference>
<dbReference type="Gene3D" id="3.40.50.2300">
    <property type="match status" value="2"/>
</dbReference>
<comment type="catalytic activity">
    <reaction evidence="1">
        <text>ATP + protein L-histidine = ADP + protein N-phospho-L-histidine.</text>
        <dbReference type="EC" id="2.7.13.3"/>
    </reaction>
</comment>
<feature type="transmembrane region" description="Helical" evidence="6">
    <location>
        <begin position="212"/>
        <end position="229"/>
    </location>
</feature>
<evidence type="ECO:0000313" key="11">
    <source>
        <dbReference type="Proteomes" id="UP000005317"/>
    </source>
</evidence>
<keyword evidence="10" id="KW-0547">Nucleotide-binding</keyword>
<dbReference type="InterPro" id="IPR036890">
    <property type="entry name" value="HATPase_C_sf"/>
</dbReference>
<evidence type="ECO:0000256" key="7">
    <source>
        <dbReference type="SAM" id="SignalP"/>
    </source>
</evidence>
<dbReference type="Pfam" id="PF07696">
    <property type="entry name" value="7TMR-DISMED2"/>
    <property type="match status" value="1"/>
</dbReference>
<dbReference type="InterPro" id="IPR004358">
    <property type="entry name" value="Sig_transdc_His_kin-like_C"/>
</dbReference>
<dbReference type="PROSITE" id="PS50109">
    <property type="entry name" value="HIS_KIN"/>
    <property type="match status" value="1"/>
</dbReference>
<dbReference type="Gene3D" id="3.30.565.10">
    <property type="entry name" value="Histidine kinase-like ATPase, C-terminal domain"/>
    <property type="match status" value="1"/>
</dbReference>
<dbReference type="CDD" id="cd00156">
    <property type="entry name" value="REC"/>
    <property type="match status" value="1"/>
</dbReference>
<dbReference type="Pfam" id="PF07695">
    <property type="entry name" value="7TMR-DISM_7TM"/>
    <property type="match status" value="1"/>
</dbReference>
<dbReference type="PRINTS" id="PR00344">
    <property type="entry name" value="BCTRLSENSOR"/>
</dbReference>
<feature type="domain" description="Histidine kinase" evidence="8">
    <location>
        <begin position="442"/>
        <end position="662"/>
    </location>
</feature>
<dbReference type="InterPro" id="IPR011006">
    <property type="entry name" value="CheY-like_superfamily"/>
</dbReference>
<dbReference type="Proteomes" id="UP000005317">
    <property type="component" value="Unassembled WGS sequence"/>
</dbReference>
<dbReference type="SUPFAM" id="SSF52172">
    <property type="entry name" value="CheY-like"/>
    <property type="match status" value="2"/>
</dbReference>
<feature type="domain" description="Response regulatory" evidence="9">
    <location>
        <begin position="688"/>
        <end position="803"/>
    </location>
</feature>
<keyword evidence="3 5" id="KW-0597">Phosphoprotein</keyword>
<dbReference type="CDD" id="cd16922">
    <property type="entry name" value="HATPase_EvgS-ArcB-TorS-like"/>
    <property type="match status" value="1"/>
</dbReference>
<keyword evidence="10" id="KW-0067">ATP-binding</keyword>
<evidence type="ECO:0000256" key="4">
    <source>
        <dbReference type="ARBA" id="ARBA00023012"/>
    </source>
</evidence>
<keyword evidence="6" id="KW-0812">Transmembrane</keyword>
<dbReference type="InterPro" id="IPR003594">
    <property type="entry name" value="HATPase_dom"/>
</dbReference>
<gene>
    <name evidence="10" type="ORF">Thini_4348</name>
</gene>
<evidence type="ECO:0000256" key="6">
    <source>
        <dbReference type="SAM" id="Phobius"/>
    </source>
</evidence>
<feature type="transmembrane region" description="Helical" evidence="6">
    <location>
        <begin position="365"/>
        <end position="385"/>
    </location>
</feature>
<reference evidence="11" key="1">
    <citation type="journal article" date="2011" name="Stand. Genomic Sci.">
        <title>Genome sequence of the filamentous, gliding Thiothrix nivea neotype strain (JP2(T)).</title>
        <authorList>
            <person name="Lapidus A."/>
            <person name="Nolan M."/>
            <person name="Lucas S."/>
            <person name="Glavina Del Rio T."/>
            <person name="Tice H."/>
            <person name="Cheng J.F."/>
            <person name="Tapia R."/>
            <person name="Han C."/>
            <person name="Goodwin L."/>
            <person name="Pitluck S."/>
            <person name="Liolios K."/>
            <person name="Pagani I."/>
            <person name="Ivanova N."/>
            <person name="Huntemann M."/>
            <person name="Mavromatis K."/>
            <person name="Mikhailova N."/>
            <person name="Pati A."/>
            <person name="Chen A."/>
            <person name="Palaniappan K."/>
            <person name="Land M."/>
            <person name="Brambilla E.M."/>
            <person name="Rohde M."/>
            <person name="Abt B."/>
            <person name="Verbarg S."/>
            <person name="Goker M."/>
            <person name="Bristow J."/>
            <person name="Eisen J.A."/>
            <person name="Markowitz V."/>
            <person name="Hugenholtz P."/>
            <person name="Kyrpides N.C."/>
            <person name="Klenk H.P."/>
            <person name="Woyke T."/>
        </authorList>
    </citation>
    <scope>NUCLEOTIDE SEQUENCE [LARGE SCALE GENOMIC DNA]</scope>
    <source>
        <strain evidence="11">ATCC 35100 / DSM 5205 / JP2</strain>
    </source>
</reference>
<feature type="transmembrane region" description="Helical" evidence="6">
    <location>
        <begin position="277"/>
        <end position="296"/>
    </location>
</feature>
<feature type="transmembrane region" description="Helical" evidence="6">
    <location>
        <begin position="249"/>
        <end position="270"/>
    </location>
</feature>
<evidence type="ECO:0000256" key="3">
    <source>
        <dbReference type="ARBA" id="ARBA00022553"/>
    </source>
</evidence>
<feature type="modified residue" description="4-aspartylphosphate" evidence="5">
    <location>
        <position position="893"/>
    </location>
</feature>
<dbReference type="PANTHER" id="PTHR45339">
    <property type="entry name" value="HYBRID SIGNAL TRANSDUCTION HISTIDINE KINASE J"/>
    <property type="match status" value="1"/>
</dbReference>
<keyword evidence="6" id="KW-1133">Transmembrane helix</keyword>
<dbReference type="EC" id="2.7.13.3" evidence="2"/>
<dbReference type="Pfam" id="PF00512">
    <property type="entry name" value="HisKA"/>
    <property type="match status" value="1"/>
</dbReference>
<evidence type="ECO:0000256" key="1">
    <source>
        <dbReference type="ARBA" id="ARBA00000085"/>
    </source>
</evidence>
<sequence length="967" mass="106917" precursor="true">MQGILFVLLLLFGASAMAAEPPVLELADTAQLPIQVTEIELLRDPGGIMSLAQVRSPANAQGFVRTPPGVPNLGISSDAFWARFAVHNATAEPASLLLVLAEPRMSHVAFWSLNASGKTTAQRRDGRWALPAERDRSHRWFLFDLPLAAHETSTVYVRFASDKGLLLDFRLTDRARLAADDRISYGGLALFFGAMLFMFAYNLVLFLQLREAAYFWLCCMIPGVLLWMADREGLLTTLLWEIWPDPWRGNMIGGALAMVGVIMFPVGFLRLRVYTPWLARVHLSLAVSVVVNFGIIDHWNPYIGSMLSHVTILLAGVISLLAGALALRWQPRTAAFYLLAWAPLLVAIILLALTNYNYAISPPQSSARILIYGALLLMLLLLSLAEANRINDLRQQAERARTILARNEEHLTELVDARTRELATERDRAETANRAKTRFLANMSHELRTPLNAMLGYANLLQRASSLGSEERTHCGVIGRSGLHLLHLIDELLEVAEIEHGRLRLLIGDVALAPMLSDLAETTRQQAAAKGLMFEEHVAPDLPQTIRTDGQRLRQVLQNLLDNAVKYTAVGQVRLSAAIDHSSPDATGSVLHFAVTDTGCGIPAEEHERLFTPFEQYHPDQQGKGLGLAICRELSTLLGGVLTLESSPGYGSTFSFRMPLQPVSTPVGDTSYPASQAVVSGYTGPIRRVLVIDDNEANRLVLRDLLQSLGFVVDIAEDATTALVCAHLQPPDLVIADLRMPGICGYAATWQIREALGLPQLPAIATSATPLPEPEDTQSLGFYDFLIKPIEMDRLCEVVARCLELEWAFETPRQTNKADATPVNPVSPRLPEPIRLHPELTGQHVLLAEDDEISQVFESKYLRALGLQVTVAANGKEVLEALQVTPFDVVLMDLQMPEGDGYETTRIIRQQWCESPIIIALTAHALPQERAKCLAVGMNDYLAKPFDLEQLQDMLLKWVRRKNPTRK</sequence>
<dbReference type="SMART" id="SM00387">
    <property type="entry name" value="HATPase_c"/>
    <property type="match status" value="1"/>
</dbReference>
<dbReference type="InterPro" id="IPR036097">
    <property type="entry name" value="HisK_dim/P_sf"/>
</dbReference>
<evidence type="ECO:0000259" key="9">
    <source>
        <dbReference type="PROSITE" id="PS50110"/>
    </source>
</evidence>
<keyword evidence="7" id="KW-0732">Signal</keyword>
<dbReference type="CDD" id="cd17546">
    <property type="entry name" value="REC_hyHK_CKI1_RcsC-like"/>
    <property type="match status" value="1"/>
</dbReference>
<dbReference type="SMART" id="SM00448">
    <property type="entry name" value="REC"/>
    <property type="match status" value="2"/>
</dbReference>
<dbReference type="Gene3D" id="1.10.287.130">
    <property type="match status" value="1"/>
</dbReference>
<organism evidence="10 11">
    <name type="scientific">Thiothrix nivea (strain ATCC 35100 / DSM 5205 / JP2)</name>
    <dbReference type="NCBI Taxonomy" id="870187"/>
    <lineage>
        <taxon>Bacteria</taxon>
        <taxon>Pseudomonadati</taxon>
        <taxon>Pseudomonadota</taxon>
        <taxon>Gammaproteobacteria</taxon>
        <taxon>Thiotrichales</taxon>
        <taxon>Thiotrichaceae</taxon>
        <taxon>Thiothrix</taxon>
    </lineage>
</organism>
<dbReference type="InterPro" id="IPR005467">
    <property type="entry name" value="His_kinase_dom"/>
</dbReference>
<dbReference type="AlphaFoldDB" id="A0A656HNA6"/>
<dbReference type="EMBL" id="JH651384">
    <property type="protein sequence ID" value="EIJ36829.1"/>
    <property type="molecule type" value="Genomic_DNA"/>
</dbReference>
<dbReference type="CDD" id="cd00082">
    <property type="entry name" value="HisKA"/>
    <property type="match status" value="1"/>
</dbReference>
<keyword evidence="4" id="KW-0902">Two-component regulatory system</keyword>
<feature type="modified residue" description="4-aspartylphosphate" evidence="5">
    <location>
        <position position="737"/>
    </location>
</feature>
<evidence type="ECO:0000313" key="10">
    <source>
        <dbReference type="EMBL" id="EIJ36829.1"/>
    </source>
</evidence>
<keyword evidence="6" id="KW-0472">Membrane</keyword>
<dbReference type="InterPro" id="IPR011623">
    <property type="entry name" value="7TMR_DISM_rcpt_extracell_dom1"/>
</dbReference>
<feature type="signal peptide" evidence="7">
    <location>
        <begin position="1"/>
        <end position="18"/>
    </location>
</feature>
<evidence type="ECO:0000259" key="8">
    <source>
        <dbReference type="PROSITE" id="PS50109"/>
    </source>
</evidence>
<evidence type="ECO:0000256" key="5">
    <source>
        <dbReference type="PROSITE-ProRule" id="PRU00169"/>
    </source>
</evidence>
<dbReference type="Gene3D" id="2.60.40.2380">
    <property type="match status" value="1"/>
</dbReference>
<dbReference type="OrthoDB" id="9792854at2"/>
<feature type="transmembrane region" description="Helical" evidence="6">
    <location>
        <begin position="302"/>
        <end position="327"/>
    </location>
</feature>
<keyword evidence="11" id="KW-1185">Reference proteome</keyword>
<dbReference type="GO" id="GO:0000155">
    <property type="term" value="F:phosphorelay sensor kinase activity"/>
    <property type="evidence" value="ECO:0007669"/>
    <property type="project" value="InterPro"/>
</dbReference>
<feature type="transmembrane region" description="Helical" evidence="6">
    <location>
        <begin position="183"/>
        <end position="205"/>
    </location>
</feature>
<name>A0A656HNA6_THINJ</name>
<dbReference type="PANTHER" id="PTHR45339:SF1">
    <property type="entry name" value="HYBRID SIGNAL TRANSDUCTION HISTIDINE KINASE J"/>
    <property type="match status" value="1"/>
</dbReference>
<accession>A0A656HNA6</accession>
<dbReference type="Pfam" id="PF02518">
    <property type="entry name" value="HATPase_c"/>
    <property type="match status" value="1"/>
</dbReference>
<dbReference type="InterPro" id="IPR011622">
    <property type="entry name" value="7TMR_DISM_rcpt_extracell_dom2"/>
</dbReference>